<dbReference type="InterPro" id="IPR002347">
    <property type="entry name" value="SDR_fam"/>
</dbReference>
<evidence type="ECO:0000256" key="2">
    <source>
        <dbReference type="ARBA" id="ARBA00023002"/>
    </source>
</evidence>
<dbReference type="GO" id="GO:0016491">
    <property type="term" value="F:oxidoreductase activity"/>
    <property type="evidence" value="ECO:0007669"/>
    <property type="project" value="UniProtKB-KW"/>
</dbReference>
<dbReference type="PANTHER" id="PTHR24321">
    <property type="entry name" value="DEHYDROGENASES, SHORT CHAIN"/>
    <property type="match status" value="1"/>
</dbReference>
<protein>
    <recommendedName>
        <fullName evidence="4">SDR family oxidoreductase</fullName>
    </recommendedName>
</protein>
<name>X1KFJ9_9ZZZZ</name>
<dbReference type="Gene3D" id="3.40.50.720">
    <property type="entry name" value="NAD(P)-binding Rossmann-like Domain"/>
    <property type="match status" value="1"/>
</dbReference>
<dbReference type="FunFam" id="3.40.50.720:FF:000084">
    <property type="entry name" value="Short-chain dehydrogenase reductase"/>
    <property type="match status" value="1"/>
</dbReference>
<evidence type="ECO:0000256" key="1">
    <source>
        <dbReference type="ARBA" id="ARBA00006484"/>
    </source>
</evidence>
<dbReference type="SUPFAM" id="SSF51735">
    <property type="entry name" value="NAD(P)-binding Rossmann-fold domains"/>
    <property type="match status" value="1"/>
</dbReference>
<comment type="caution">
    <text evidence="3">The sequence shown here is derived from an EMBL/GenBank/DDBJ whole genome shotgun (WGS) entry which is preliminary data.</text>
</comment>
<evidence type="ECO:0008006" key="4">
    <source>
        <dbReference type="Google" id="ProtNLM"/>
    </source>
</evidence>
<feature type="non-terminal residue" evidence="3">
    <location>
        <position position="1"/>
    </location>
</feature>
<evidence type="ECO:0000313" key="3">
    <source>
        <dbReference type="EMBL" id="GAI05832.1"/>
    </source>
</evidence>
<dbReference type="PRINTS" id="PR00081">
    <property type="entry name" value="GDHRDH"/>
</dbReference>
<dbReference type="AlphaFoldDB" id="X1KFJ9"/>
<comment type="similarity">
    <text evidence="1">Belongs to the short-chain dehydrogenases/reductases (SDR) family.</text>
</comment>
<sequence length="293" mass="31246">AQRTLCIRNIGKIQKAVRVAMSLPQKNVPLNELVSLADKRAIVTGGAMGIGFAICCRLTEAGATVLIADTNAEAAQEATEQLKGYGYNATFTQCDVSQEEEVKAMVNTAIEKMGGIDILVNNAGVYPRISLSQMFGNDFEQVISVNLTGTFLCSRYASQKMIEQRRGGCIINIASIDSLHPSSTGLSAYDSSKGGVLMLTKSLALELGQYNIRVNAIAPGGIMTKGMLSQARASSKEQEKAQLKELKAFMARMVLGRMGDADDVARVALFLASDLASYVTGDLIVVDGGYLIS</sequence>
<dbReference type="InterPro" id="IPR036291">
    <property type="entry name" value="NAD(P)-bd_dom_sf"/>
</dbReference>
<dbReference type="EMBL" id="BARV01005961">
    <property type="protein sequence ID" value="GAI05832.1"/>
    <property type="molecule type" value="Genomic_DNA"/>
</dbReference>
<dbReference type="NCBIfam" id="NF005559">
    <property type="entry name" value="PRK07231.1"/>
    <property type="match status" value="1"/>
</dbReference>
<organism evidence="3">
    <name type="scientific">marine sediment metagenome</name>
    <dbReference type="NCBI Taxonomy" id="412755"/>
    <lineage>
        <taxon>unclassified sequences</taxon>
        <taxon>metagenomes</taxon>
        <taxon>ecological metagenomes</taxon>
    </lineage>
</organism>
<dbReference type="PANTHER" id="PTHR24321:SF8">
    <property type="entry name" value="ESTRADIOL 17-BETA-DEHYDROGENASE 8-RELATED"/>
    <property type="match status" value="1"/>
</dbReference>
<accession>X1KFJ9</accession>
<dbReference type="PRINTS" id="PR00080">
    <property type="entry name" value="SDRFAMILY"/>
</dbReference>
<reference evidence="3" key="1">
    <citation type="journal article" date="2014" name="Front. Microbiol.">
        <title>High frequency of phylogenetically diverse reductive dehalogenase-homologous genes in deep subseafloor sedimentary metagenomes.</title>
        <authorList>
            <person name="Kawai M."/>
            <person name="Futagami T."/>
            <person name="Toyoda A."/>
            <person name="Takaki Y."/>
            <person name="Nishi S."/>
            <person name="Hori S."/>
            <person name="Arai W."/>
            <person name="Tsubouchi T."/>
            <person name="Morono Y."/>
            <person name="Uchiyama I."/>
            <person name="Ito T."/>
            <person name="Fujiyama A."/>
            <person name="Inagaki F."/>
            <person name="Takami H."/>
        </authorList>
    </citation>
    <scope>NUCLEOTIDE SEQUENCE</scope>
    <source>
        <strain evidence="3">Expedition CK06-06</strain>
    </source>
</reference>
<dbReference type="Pfam" id="PF13561">
    <property type="entry name" value="adh_short_C2"/>
    <property type="match status" value="1"/>
</dbReference>
<keyword evidence="2" id="KW-0560">Oxidoreductase</keyword>
<gene>
    <name evidence="3" type="ORF">S06H3_12148</name>
</gene>
<proteinExistence type="inferred from homology"/>